<name>A0A1H5S1Z9_9BACT</name>
<dbReference type="OrthoDB" id="9771071at2"/>
<comment type="subcellular location">
    <subcellularLocation>
        <location evidence="1">Membrane</location>
    </subcellularLocation>
</comment>
<sequence>MHCFKKFSILIFILLTQRINPTLAQQDSLRQAKKAIFILPLVYYTPETRWVFGAGGATNFNLGDSTATYESQAVFGVAYSLRKQFLSYANWRIFTDQNKNLLSGEVGWYDYVYFFYGIGNNVSESDSETYSARFPRVRFDYAKQIAPSFYVGVKSFLDGFSFSDFDPMGKLANEDYLGKEGGWNVGLGPSFIVDSRDNPIYPLSGWFSETYLLRFGKPWGGDFAYWEIGGDLRHYQPLSQSVIWASQLATKITSGQIPFFALPLLGGNRSLRGLFEGKYRDNNVAFIQTEIRKSIGTRWGLVGFAGVGNVFSDLNSIANGTKIAYGAGGRFRLSKAKKLNLRLDLAHSPNEGMQFYFTFGEAF</sequence>
<organism evidence="4 5">
    <name type="scientific">Algoriphagus boritolerans DSM 17298 = JCM 18970</name>
    <dbReference type="NCBI Taxonomy" id="1120964"/>
    <lineage>
        <taxon>Bacteria</taxon>
        <taxon>Pseudomonadati</taxon>
        <taxon>Bacteroidota</taxon>
        <taxon>Cytophagia</taxon>
        <taxon>Cytophagales</taxon>
        <taxon>Cyclobacteriaceae</taxon>
        <taxon>Algoriphagus</taxon>
    </lineage>
</organism>
<evidence type="ECO:0000256" key="2">
    <source>
        <dbReference type="ARBA" id="ARBA00023136"/>
    </source>
</evidence>
<dbReference type="AlphaFoldDB" id="A0A1H5S1Z9"/>
<dbReference type="InterPro" id="IPR000184">
    <property type="entry name" value="Bac_surfAg_D15"/>
</dbReference>
<dbReference type="EMBL" id="FNVR01000001">
    <property type="protein sequence ID" value="SEF44615.1"/>
    <property type="molecule type" value="Genomic_DNA"/>
</dbReference>
<dbReference type="RefSeq" id="WP_103922973.1">
    <property type="nucleotide sequence ID" value="NZ_FNVR01000001.1"/>
</dbReference>
<dbReference type="Proteomes" id="UP000236736">
    <property type="component" value="Unassembled WGS sequence"/>
</dbReference>
<keyword evidence="5" id="KW-1185">Reference proteome</keyword>
<evidence type="ECO:0000259" key="3">
    <source>
        <dbReference type="Pfam" id="PF01103"/>
    </source>
</evidence>
<protein>
    <submittedName>
        <fullName evidence="4">Surface antigen</fullName>
    </submittedName>
</protein>
<evidence type="ECO:0000256" key="1">
    <source>
        <dbReference type="ARBA" id="ARBA00004370"/>
    </source>
</evidence>
<proteinExistence type="predicted"/>
<reference evidence="5" key="1">
    <citation type="submission" date="2016-10" db="EMBL/GenBank/DDBJ databases">
        <authorList>
            <person name="Varghese N."/>
            <person name="Submissions S."/>
        </authorList>
    </citation>
    <scope>NUCLEOTIDE SEQUENCE [LARGE SCALE GENOMIC DNA]</scope>
    <source>
        <strain evidence="5">DSM 17298</strain>
    </source>
</reference>
<keyword evidence="2" id="KW-0472">Membrane</keyword>
<feature type="domain" description="Bacterial surface antigen (D15)" evidence="3">
    <location>
        <begin position="153"/>
        <end position="363"/>
    </location>
</feature>
<evidence type="ECO:0000313" key="4">
    <source>
        <dbReference type="EMBL" id="SEF44615.1"/>
    </source>
</evidence>
<dbReference type="Pfam" id="PF01103">
    <property type="entry name" value="Omp85"/>
    <property type="match status" value="1"/>
</dbReference>
<gene>
    <name evidence="4" type="ORF">SAMN03080598_00245</name>
</gene>
<dbReference type="Gene3D" id="2.40.160.50">
    <property type="entry name" value="membrane protein fhac: a member of the omp85/tpsb transporter family"/>
    <property type="match status" value="1"/>
</dbReference>
<accession>A0A1H5S1Z9</accession>
<dbReference type="GO" id="GO:0019867">
    <property type="term" value="C:outer membrane"/>
    <property type="evidence" value="ECO:0007669"/>
    <property type="project" value="InterPro"/>
</dbReference>
<evidence type="ECO:0000313" key="5">
    <source>
        <dbReference type="Proteomes" id="UP000236736"/>
    </source>
</evidence>
<dbReference type="STRING" id="1120964.GCA_001313265_00370"/>